<evidence type="ECO:0000313" key="2">
    <source>
        <dbReference type="EMBL" id="MBX27098.1"/>
    </source>
</evidence>
<feature type="compositionally biased region" description="Basic and acidic residues" evidence="1">
    <location>
        <begin position="1"/>
        <end position="10"/>
    </location>
</feature>
<proteinExistence type="predicted"/>
<protein>
    <submittedName>
        <fullName evidence="2">Uncharacterized protein</fullName>
    </submittedName>
</protein>
<feature type="region of interest" description="Disordered" evidence="1">
    <location>
        <begin position="1"/>
        <end position="25"/>
    </location>
</feature>
<sequence length="126" mass="14645">MDSYNKDDYSKRKKNNCEKNVTPSSEKEIYCCRVLGYSCYLFTSWPLPSAEQAALSFPFRDSVFAYFLPNRGPCQNHGFGSPDIPDKWHSSRSSSGPNNRYKAFPLTRTASLIWTDRRTSRYKHIR</sequence>
<dbReference type="AlphaFoldDB" id="A0A2P2MA46"/>
<evidence type="ECO:0000256" key="1">
    <source>
        <dbReference type="SAM" id="MobiDB-lite"/>
    </source>
</evidence>
<accession>A0A2P2MA46</accession>
<feature type="region of interest" description="Disordered" evidence="1">
    <location>
        <begin position="78"/>
        <end position="102"/>
    </location>
</feature>
<reference evidence="2" key="1">
    <citation type="submission" date="2018-02" db="EMBL/GenBank/DDBJ databases">
        <title>Rhizophora mucronata_Transcriptome.</title>
        <authorList>
            <person name="Meera S.P."/>
            <person name="Sreeshan A."/>
            <person name="Augustine A."/>
        </authorList>
    </citation>
    <scope>NUCLEOTIDE SEQUENCE</scope>
    <source>
        <tissue evidence="2">Leaf</tissue>
    </source>
</reference>
<dbReference type="EMBL" id="GGEC01046614">
    <property type="protein sequence ID" value="MBX27098.1"/>
    <property type="molecule type" value="Transcribed_RNA"/>
</dbReference>
<organism evidence="2">
    <name type="scientific">Rhizophora mucronata</name>
    <name type="common">Asiatic mangrove</name>
    <dbReference type="NCBI Taxonomy" id="61149"/>
    <lineage>
        <taxon>Eukaryota</taxon>
        <taxon>Viridiplantae</taxon>
        <taxon>Streptophyta</taxon>
        <taxon>Embryophyta</taxon>
        <taxon>Tracheophyta</taxon>
        <taxon>Spermatophyta</taxon>
        <taxon>Magnoliopsida</taxon>
        <taxon>eudicotyledons</taxon>
        <taxon>Gunneridae</taxon>
        <taxon>Pentapetalae</taxon>
        <taxon>rosids</taxon>
        <taxon>fabids</taxon>
        <taxon>Malpighiales</taxon>
        <taxon>Rhizophoraceae</taxon>
        <taxon>Rhizophora</taxon>
    </lineage>
</organism>
<dbReference type="EMBL" id="GGEC01046613">
    <property type="protein sequence ID" value="MBX27097.1"/>
    <property type="molecule type" value="Transcribed_RNA"/>
</dbReference>
<name>A0A2P2MA46_RHIMU</name>